<dbReference type="Proteomes" id="UP000272025">
    <property type="component" value="Unassembled WGS sequence"/>
</dbReference>
<proteinExistence type="predicted"/>
<accession>A0A3N2Q7S9</accession>
<evidence type="ECO:0000313" key="2">
    <source>
        <dbReference type="Proteomes" id="UP000272025"/>
    </source>
</evidence>
<dbReference type="AlphaFoldDB" id="A0A3N2Q7S9"/>
<keyword evidence="2" id="KW-1185">Reference proteome</keyword>
<dbReference type="GeneID" id="39582252"/>
<dbReference type="RefSeq" id="XP_028470639.1">
    <property type="nucleotide sequence ID" value="XM_028613774.1"/>
</dbReference>
<protein>
    <submittedName>
        <fullName evidence="1">Uncharacterized protein</fullName>
    </submittedName>
</protein>
<organism evidence="1 2">
    <name type="scientific">Sodiomyces alkalinus (strain CBS 110278 / VKM F-3762 / F11)</name>
    <name type="common">Alkaliphilic filamentous fungus</name>
    <dbReference type="NCBI Taxonomy" id="1314773"/>
    <lineage>
        <taxon>Eukaryota</taxon>
        <taxon>Fungi</taxon>
        <taxon>Dikarya</taxon>
        <taxon>Ascomycota</taxon>
        <taxon>Pezizomycotina</taxon>
        <taxon>Sordariomycetes</taxon>
        <taxon>Hypocreomycetidae</taxon>
        <taxon>Glomerellales</taxon>
        <taxon>Plectosphaerellaceae</taxon>
        <taxon>Sodiomyces</taxon>
    </lineage>
</organism>
<dbReference type="EMBL" id="ML119051">
    <property type="protein sequence ID" value="ROT42833.1"/>
    <property type="molecule type" value="Genomic_DNA"/>
</dbReference>
<sequence length="95" mass="10031">MTAKKAHPDGFPKTPFSTTLGSFFGITQASPPITSLSPSPFCPSGAGGSKTALVAVGNPKEMGRDAADALRTCMMPEIAFQRVYGRIEDQLVRTL</sequence>
<gene>
    <name evidence="1" type="ORF">SODALDRAFT_355023</name>
</gene>
<name>A0A3N2Q7S9_SODAK</name>
<evidence type="ECO:0000313" key="1">
    <source>
        <dbReference type="EMBL" id="ROT42833.1"/>
    </source>
</evidence>
<reference evidence="1 2" key="1">
    <citation type="journal article" date="2018" name="Mol. Ecol.">
        <title>The obligate alkalophilic soda-lake fungus Sodiomyces alkalinus has shifted to a protein diet.</title>
        <authorList>
            <person name="Grum-Grzhimaylo A.A."/>
            <person name="Falkoski D.L."/>
            <person name="van den Heuvel J."/>
            <person name="Valero-Jimenez C.A."/>
            <person name="Min B."/>
            <person name="Choi I.G."/>
            <person name="Lipzen A."/>
            <person name="Daum C.G."/>
            <person name="Aanen D.K."/>
            <person name="Tsang A."/>
            <person name="Henrissat B."/>
            <person name="Bilanenko E.N."/>
            <person name="de Vries R.P."/>
            <person name="van Kan J.A.L."/>
            <person name="Grigoriev I.V."/>
            <person name="Debets A.J.M."/>
        </authorList>
    </citation>
    <scope>NUCLEOTIDE SEQUENCE [LARGE SCALE GENOMIC DNA]</scope>
    <source>
        <strain evidence="1 2">F11</strain>
    </source>
</reference>